<keyword evidence="1" id="KW-0812">Transmembrane</keyword>
<evidence type="ECO:0000313" key="3">
    <source>
        <dbReference type="Proteomes" id="UP000177939"/>
    </source>
</evidence>
<accession>A0A1F5TLF6</accession>
<sequence length="134" mass="14936">MNMPLLSRFPLLVHAGAEISRELYRDKKVRGLTAAALILNSAVWASSIFINTRVTGDVIALHHNIYFGITLIGSPRQIYLIPLLGLCVIGVNLAIARMTGRRERFFVYLFATASFVVQFFLLLGVGSIILINFR</sequence>
<keyword evidence="1" id="KW-0472">Membrane</keyword>
<name>A0A1F5TLF6_9BACT</name>
<reference evidence="2 3" key="1">
    <citation type="journal article" date="2016" name="Nat. Commun.">
        <title>Thousands of microbial genomes shed light on interconnected biogeochemical processes in an aquifer system.</title>
        <authorList>
            <person name="Anantharaman K."/>
            <person name="Brown C.T."/>
            <person name="Hug L.A."/>
            <person name="Sharon I."/>
            <person name="Castelle C.J."/>
            <person name="Probst A.J."/>
            <person name="Thomas B.C."/>
            <person name="Singh A."/>
            <person name="Wilkins M.J."/>
            <person name="Karaoz U."/>
            <person name="Brodie E.L."/>
            <person name="Williams K.H."/>
            <person name="Hubbard S.S."/>
            <person name="Banfield J.F."/>
        </authorList>
    </citation>
    <scope>NUCLEOTIDE SEQUENCE [LARGE SCALE GENOMIC DNA]</scope>
</reference>
<dbReference type="EMBL" id="MFGL01000039">
    <property type="protein sequence ID" value="OGF39763.1"/>
    <property type="molecule type" value="Genomic_DNA"/>
</dbReference>
<keyword evidence="1" id="KW-1133">Transmembrane helix</keyword>
<evidence type="ECO:0000256" key="1">
    <source>
        <dbReference type="SAM" id="Phobius"/>
    </source>
</evidence>
<dbReference type="AlphaFoldDB" id="A0A1F5TLF6"/>
<gene>
    <name evidence="2" type="ORF">A2477_04250</name>
</gene>
<feature type="transmembrane region" description="Helical" evidence="1">
    <location>
        <begin position="107"/>
        <end position="131"/>
    </location>
</feature>
<evidence type="ECO:0000313" key="2">
    <source>
        <dbReference type="EMBL" id="OGF39763.1"/>
    </source>
</evidence>
<proteinExistence type="predicted"/>
<comment type="caution">
    <text evidence="2">The sequence shown here is derived from an EMBL/GenBank/DDBJ whole genome shotgun (WGS) entry which is preliminary data.</text>
</comment>
<feature type="transmembrane region" description="Helical" evidence="1">
    <location>
        <begin position="31"/>
        <end position="50"/>
    </location>
</feature>
<dbReference type="Proteomes" id="UP000177939">
    <property type="component" value="Unassembled WGS sequence"/>
</dbReference>
<organism evidence="2 3">
    <name type="scientific">Candidatus Falkowbacteria bacterium RIFOXYC2_FULL_47_12</name>
    <dbReference type="NCBI Taxonomy" id="1798004"/>
    <lineage>
        <taxon>Bacteria</taxon>
        <taxon>Candidatus Falkowiibacteriota</taxon>
    </lineage>
</organism>
<feature type="transmembrane region" description="Helical" evidence="1">
    <location>
        <begin position="77"/>
        <end position="95"/>
    </location>
</feature>
<protein>
    <submittedName>
        <fullName evidence="2">Uncharacterized protein</fullName>
    </submittedName>
</protein>